<dbReference type="AlphaFoldDB" id="M2LB29"/>
<evidence type="ECO:0000313" key="2">
    <source>
        <dbReference type="EMBL" id="EMC91012.1"/>
    </source>
</evidence>
<dbReference type="RefSeq" id="XP_007681930.1">
    <property type="nucleotide sequence ID" value="XM_007683740.1"/>
</dbReference>
<reference evidence="2 3" key="1">
    <citation type="journal article" date="2012" name="PLoS Pathog.">
        <title>Diverse lifestyles and strategies of plant pathogenesis encoded in the genomes of eighteen Dothideomycetes fungi.</title>
        <authorList>
            <person name="Ohm R.A."/>
            <person name="Feau N."/>
            <person name="Henrissat B."/>
            <person name="Schoch C.L."/>
            <person name="Horwitz B.A."/>
            <person name="Barry K.W."/>
            <person name="Condon B.J."/>
            <person name="Copeland A.C."/>
            <person name="Dhillon B."/>
            <person name="Glaser F."/>
            <person name="Hesse C.N."/>
            <person name="Kosti I."/>
            <person name="LaButti K."/>
            <person name="Lindquist E.A."/>
            <person name="Lucas S."/>
            <person name="Salamov A.A."/>
            <person name="Bradshaw R.E."/>
            <person name="Ciuffetti L."/>
            <person name="Hamelin R.C."/>
            <person name="Kema G.H.J."/>
            <person name="Lawrence C."/>
            <person name="Scott J.A."/>
            <person name="Spatafora J.W."/>
            <person name="Turgeon B.G."/>
            <person name="de Wit P.J.G.M."/>
            <person name="Zhong S."/>
            <person name="Goodwin S.B."/>
            <person name="Grigoriev I.V."/>
        </authorList>
    </citation>
    <scope>NUCLEOTIDE SEQUENCE [LARGE SCALE GENOMIC DNA]</scope>
    <source>
        <strain evidence="2 3">UAMH 10762</strain>
    </source>
</reference>
<feature type="compositionally biased region" description="Basic residues" evidence="1">
    <location>
        <begin position="178"/>
        <end position="187"/>
    </location>
</feature>
<dbReference type="GeneID" id="19109391"/>
<keyword evidence="3" id="KW-1185">Reference proteome</keyword>
<evidence type="ECO:0000313" key="3">
    <source>
        <dbReference type="Proteomes" id="UP000011761"/>
    </source>
</evidence>
<protein>
    <submittedName>
        <fullName evidence="2">Uncharacterized protein</fullName>
    </submittedName>
</protein>
<proteinExistence type="predicted"/>
<feature type="compositionally biased region" description="Low complexity" evidence="1">
    <location>
        <begin position="152"/>
        <end position="176"/>
    </location>
</feature>
<accession>M2LB29</accession>
<name>M2LB29_BAUPA</name>
<feature type="compositionally biased region" description="Basic residues" evidence="1">
    <location>
        <begin position="198"/>
        <end position="208"/>
    </location>
</feature>
<evidence type="ECO:0000256" key="1">
    <source>
        <dbReference type="SAM" id="MobiDB-lite"/>
    </source>
</evidence>
<dbReference type="EMBL" id="KB445565">
    <property type="protein sequence ID" value="EMC91012.1"/>
    <property type="molecule type" value="Genomic_DNA"/>
</dbReference>
<gene>
    <name evidence="2" type="ORF">BAUCODRAFT_161056</name>
</gene>
<organism evidence="2 3">
    <name type="scientific">Baudoinia panamericana (strain UAMH 10762)</name>
    <name type="common">Angels' share fungus</name>
    <name type="synonym">Baudoinia compniacensis (strain UAMH 10762)</name>
    <dbReference type="NCBI Taxonomy" id="717646"/>
    <lineage>
        <taxon>Eukaryota</taxon>
        <taxon>Fungi</taxon>
        <taxon>Dikarya</taxon>
        <taxon>Ascomycota</taxon>
        <taxon>Pezizomycotina</taxon>
        <taxon>Dothideomycetes</taxon>
        <taxon>Dothideomycetidae</taxon>
        <taxon>Mycosphaerellales</taxon>
        <taxon>Teratosphaeriaceae</taxon>
        <taxon>Baudoinia</taxon>
    </lineage>
</organism>
<dbReference type="Proteomes" id="UP000011761">
    <property type="component" value="Unassembled WGS sequence"/>
</dbReference>
<feature type="region of interest" description="Disordered" evidence="1">
    <location>
        <begin position="117"/>
        <end position="208"/>
    </location>
</feature>
<sequence length="208" mass="22622">MSADLKDDPNHMLGPVNQNVTWNVASEIDDEEYATSLDAHAEDWEAQVIEITLASSGLEHGWASVTTCFATGVVSGPHRIAIDMLQEKCPERFRQAVIEHELRAAVIAEPRTQAVPSAGHYKPFTTEPPSSVPPDIGSTPSSTIPHPPRQSTPLAAAMAPPTPKSTTHTSLTSPSSKASKRRRRRRREVVGVNLPRGSPRKATRRVSK</sequence>
<dbReference type="KEGG" id="bcom:BAUCODRAFT_161056"/>
<dbReference type="HOGENOM" id="CLU_1320659_0_0_1"/>